<reference evidence="6 7" key="1">
    <citation type="submission" date="2024-03" db="EMBL/GenBank/DDBJ databases">
        <title>Human intestinal bacterial collection.</title>
        <authorList>
            <person name="Pauvert C."/>
            <person name="Hitch T.C.A."/>
            <person name="Clavel T."/>
        </authorList>
    </citation>
    <scope>NUCLEOTIDE SEQUENCE [LARGE SCALE GENOMIC DNA]</scope>
    <source>
        <strain evidence="6 7">CLA-JM-H11</strain>
    </source>
</reference>
<evidence type="ECO:0000256" key="1">
    <source>
        <dbReference type="ARBA" id="ARBA00001946"/>
    </source>
</evidence>
<dbReference type="InterPro" id="IPR006879">
    <property type="entry name" value="YdjC-like"/>
</dbReference>
<organism evidence="6 7">
    <name type="scientific">Ruthenibacterium intestinale</name>
    <dbReference type="NCBI Taxonomy" id="3133163"/>
    <lineage>
        <taxon>Bacteria</taxon>
        <taxon>Bacillati</taxon>
        <taxon>Bacillota</taxon>
        <taxon>Clostridia</taxon>
        <taxon>Eubacteriales</taxon>
        <taxon>Oscillospiraceae</taxon>
        <taxon>Ruthenibacterium</taxon>
    </lineage>
</organism>
<dbReference type="PANTHER" id="PTHR31609:SF1">
    <property type="entry name" value="CARBOHYDRATE DEACETYLASE"/>
    <property type="match status" value="1"/>
</dbReference>
<keyword evidence="7" id="KW-1185">Reference proteome</keyword>
<evidence type="ECO:0000256" key="2">
    <source>
        <dbReference type="ARBA" id="ARBA00022723"/>
    </source>
</evidence>
<proteinExistence type="predicted"/>
<dbReference type="RefSeq" id="WP_349216617.1">
    <property type="nucleotide sequence ID" value="NZ_JBBMFA010000101.1"/>
</dbReference>
<gene>
    <name evidence="6" type="ORF">WMO24_11650</name>
</gene>
<dbReference type="Gene3D" id="3.20.20.370">
    <property type="entry name" value="Glycoside hydrolase/deacetylase"/>
    <property type="match status" value="1"/>
</dbReference>
<evidence type="ECO:0000256" key="4">
    <source>
        <dbReference type="ARBA" id="ARBA00022842"/>
    </source>
</evidence>
<evidence type="ECO:0000256" key="5">
    <source>
        <dbReference type="ARBA" id="ARBA00023277"/>
    </source>
</evidence>
<dbReference type="Proteomes" id="UP001477672">
    <property type="component" value="Unassembled WGS sequence"/>
</dbReference>
<dbReference type="SUPFAM" id="SSF88713">
    <property type="entry name" value="Glycoside hydrolase/deacetylase"/>
    <property type="match status" value="1"/>
</dbReference>
<dbReference type="EMBL" id="JBBMFA010000101">
    <property type="protein sequence ID" value="MEQ2521076.1"/>
    <property type="molecule type" value="Genomic_DNA"/>
</dbReference>
<keyword evidence="5" id="KW-0119">Carbohydrate metabolism</keyword>
<keyword evidence="2" id="KW-0479">Metal-binding</keyword>
<protein>
    <submittedName>
        <fullName evidence="6">ChbG/HpnK family deacetylase</fullName>
    </submittedName>
</protein>
<accession>A0ABV1GGT3</accession>
<evidence type="ECO:0000256" key="3">
    <source>
        <dbReference type="ARBA" id="ARBA00022801"/>
    </source>
</evidence>
<keyword evidence="4" id="KW-0460">Magnesium</keyword>
<evidence type="ECO:0000313" key="7">
    <source>
        <dbReference type="Proteomes" id="UP001477672"/>
    </source>
</evidence>
<keyword evidence="3" id="KW-0378">Hydrolase</keyword>
<sequence length="272" mass="30319">MKNGLITRADDFGSGQAANAAILEALAAGCLIRNVSCMAVGPALEQGAPELARLCGNVDVGLHFTLNSEWDTVHWTPCAPKENIGALLDERGQFYQTRQGLAQAHVPMEEILLELNAQLERLTALGLPVCYVDAHMAPDASIPGLSGELRAWAADKGLLYVRDYYCFPPAGMPAFGPSETIYQNHVERWLDSFVEGAQYVYFQHPARLSDETMAFFNGQFPPGVVAWERELEYRSAISSVWNQRLRERDIALLRYRDARTPERKRNGIDTDF</sequence>
<name>A0ABV1GGT3_9FIRM</name>
<evidence type="ECO:0000313" key="6">
    <source>
        <dbReference type="EMBL" id="MEQ2521076.1"/>
    </source>
</evidence>
<dbReference type="InterPro" id="IPR011330">
    <property type="entry name" value="Glyco_hydro/deAcase_b/a-brl"/>
</dbReference>
<dbReference type="PANTHER" id="PTHR31609">
    <property type="entry name" value="YDJC DEACETYLASE FAMILY MEMBER"/>
    <property type="match status" value="1"/>
</dbReference>
<comment type="cofactor">
    <cofactor evidence="1">
        <name>Mg(2+)</name>
        <dbReference type="ChEBI" id="CHEBI:18420"/>
    </cofactor>
</comment>
<comment type="caution">
    <text evidence="6">The sequence shown here is derived from an EMBL/GenBank/DDBJ whole genome shotgun (WGS) entry which is preliminary data.</text>
</comment>
<dbReference type="Pfam" id="PF04794">
    <property type="entry name" value="YdjC"/>
    <property type="match status" value="1"/>
</dbReference>